<proteinExistence type="predicted"/>
<feature type="compositionally biased region" description="Polar residues" evidence="1">
    <location>
        <begin position="208"/>
        <end position="220"/>
    </location>
</feature>
<dbReference type="VEuPathDB" id="TriTrypDB:TCDM_10273"/>
<evidence type="ECO:0000313" key="3">
    <source>
        <dbReference type="Proteomes" id="UP000017861"/>
    </source>
</evidence>
<organism evidence="2 3">
    <name type="scientific">Trypanosoma cruzi Dm28c</name>
    <dbReference type="NCBI Taxonomy" id="1416333"/>
    <lineage>
        <taxon>Eukaryota</taxon>
        <taxon>Discoba</taxon>
        <taxon>Euglenozoa</taxon>
        <taxon>Kinetoplastea</taxon>
        <taxon>Metakinetoplastina</taxon>
        <taxon>Trypanosomatida</taxon>
        <taxon>Trypanosomatidae</taxon>
        <taxon>Trypanosoma</taxon>
        <taxon>Schizotrypanum</taxon>
    </lineage>
</organism>
<feature type="region of interest" description="Disordered" evidence="1">
    <location>
        <begin position="41"/>
        <end position="61"/>
    </location>
</feature>
<dbReference type="AlphaFoldDB" id="V5B7X6"/>
<name>V5B7X6_TRYCR</name>
<dbReference type="EMBL" id="AYLP01000212">
    <property type="protein sequence ID" value="ESS62082.1"/>
    <property type="molecule type" value="Genomic_DNA"/>
</dbReference>
<gene>
    <name evidence="2" type="ORF">TCDM_10273</name>
</gene>
<evidence type="ECO:0000313" key="2">
    <source>
        <dbReference type="EMBL" id="ESS62082.1"/>
    </source>
</evidence>
<dbReference type="Proteomes" id="UP000017861">
    <property type="component" value="Unassembled WGS sequence"/>
</dbReference>
<feature type="compositionally biased region" description="Low complexity" evidence="1">
    <location>
        <begin position="242"/>
        <end position="263"/>
    </location>
</feature>
<protein>
    <submittedName>
        <fullName evidence="2">Uncharacterized protein</fullName>
    </submittedName>
</protein>
<evidence type="ECO:0000256" key="1">
    <source>
        <dbReference type="SAM" id="MobiDB-lite"/>
    </source>
</evidence>
<comment type="caution">
    <text evidence="2">The sequence shown here is derived from an EMBL/GenBank/DDBJ whole genome shotgun (WGS) entry which is preliminary data.</text>
</comment>
<feature type="region of interest" description="Disordered" evidence="1">
    <location>
        <begin position="208"/>
        <end position="263"/>
    </location>
</feature>
<sequence length="367" mass="38973">MPVGPSCSTRPLLAVPRNHGNETAACGGYRAHLRAVTANNGPLSVARSNPRNRRPSVHGTQRALPSSVTHRCTRMPRHLNSACMATPRCIYPPGPSHPSCWWKACPDTTKRAHPQASQTNILPPQITASASLTSSAGSVMGQLPIGRFADLSWILRLRANHWHTNPTCNFWQERPMRRASGNIHSCSVRSTSSAAAHSPNYYTNASATPYPTSPSCSPDQQMRPATAPCSGRRPQSVTSTHPSRGAATGATPASSLPPSSSCSSTPAMSSQSWCSLTIIAALVESTTTDSALPRTPVTFLTMPRLAMCGWVNRLQTPPLANGGTVNGPSSDCTSRQSACGWRAAGTTSFSTMVPCAEDTTSSSQWQL</sequence>
<reference evidence="2 3" key="1">
    <citation type="journal article" date="2014" name="Genome Announc.">
        <title>Trypanosoma cruzi Clone Dm28c Draft Genome Sequence.</title>
        <authorList>
            <person name="Grisard E.C."/>
            <person name="Teixeira S.M."/>
            <person name="de Almeida L.G."/>
            <person name="Stoco P.H."/>
            <person name="Gerber A.L."/>
            <person name="Talavera-Lopez C."/>
            <person name="Lima O.C."/>
            <person name="Andersson B."/>
            <person name="de Vasconcelos A.T."/>
        </authorList>
    </citation>
    <scope>NUCLEOTIDE SEQUENCE [LARGE SCALE GENOMIC DNA]</scope>
    <source>
        <strain evidence="2 3">Dm28c</strain>
    </source>
</reference>
<accession>V5B7X6</accession>